<feature type="compositionally biased region" description="Basic residues" evidence="6">
    <location>
        <begin position="565"/>
        <end position="583"/>
    </location>
</feature>
<dbReference type="PROSITE" id="PS51366">
    <property type="entry name" value="MI"/>
    <property type="match status" value="1"/>
</dbReference>
<dbReference type="OrthoDB" id="1924287at2759"/>
<keyword evidence="5" id="KW-0539">Nucleus</keyword>
<dbReference type="eggNOG" id="KOG2140">
    <property type="taxonomic scope" value="Eukaryota"/>
</dbReference>
<evidence type="ECO:0000313" key="9">
    <source>
        <dbReference type="Proteomes" id="UP000001542"/>
    </source>
</evidence>
<protein>
    <recommendedName>
        <fullName evidence="7">MI domain-containing protein</fullName>
    </recommendedName>
</protein>
<dbReference type="VEuPathDB" id="TrichDB:TVAG_493850"/>
<dbReference type="PANTHER" id="PTHR18034">
    <property type="entry name" value="CELL CYCLE CONTROL PROTEIN CWF22-RELATED"/>
    <property type="match status" value="1"/>
</dbReference>
<dbReference type="Gene3D" id="1.25.40.180">
    <property type="match status" value="1"/>
</dbReference>
<dbReference type="InterPro" id="IPR016024">
    <property type="entry name" value="ARM-type_fold"/>
</dbReference>
<evidence type="ECO:0000256" key="4">
    <source>
        <dbReference type="ARBA" id="ARBA00023187"/>
    </source>
</evidence>
<dbReference type="Proteomes" id="UP000001542">
    <property type="component" value="Unassembled WGS sequence"/>
</dbReference>
<reference evidence="8" key="2">
    <citation type="journal article" date="2007" name="Science">
        <title>Draft genome sequence of the sexually transmitted pathogen Trichomonas vaginalis.</title>
        <authorList>
            <person name="Carlton J.M."/>
            <person name="Hirt R.P."/>
            <person name="Silva J.C."/>
            <person name="Delcher A.L."/>
            <person name="Schatz M."/>
            <person name="Zhao Q."/>
            <person name="Wortman J.R."/>
            <person name="Bidwell S.L."/>
            <person name="Alsmark U.C.M."/>
            <person name="Besteiro S."/>
            <person name="Sicheritz-Ponten T."/>
            <person name="Noel C.J."/>
            <person name="Dacks J.B."/>
            <person name="Foster P.G."/>
            <person name="Simillion C."/>
            <person name="Van de Peer Y."/>
            <person name="Miranda-Saavedra D."/>
            <person name="Barton G.J."/>
            <person name="Westrop G.D."/>
            <person name="Mueller S."/>
            <person name="Dessi D."/>
            <person name="Fiori P.L."/>
            <person name="Ren Q."/>
            <person name="Paulsen I."/>
            <person name="Zhang H."/>
            <person name="Bastida-Corcuera F.D."/>
            <person name="Simoes-Barbosa A."/>
            <person name="Brown M.T."/>
            <person name="Hayes R.D."/>
            <person name="Mukherjee M."/>
            <person name="Okumura C.Y."/>
            <person name="Schneider R."/>
            <person name="Smith A.J."/>
            <person name="Vanacova S."/>
            <person name="Villalvazo M."/>
            <person name="Haas B.J."/>
            <person name="Pertea M."/>
            <person name="Feldblyum T.V."/>
            <person name="Utterback T.R."/>
            <person name="Shu C.L."/>
            <person name="Osoegawa K."/>
            <person name="de Jong P.J."/>
            <person name="Hrdy I."/>
            <person name="Horvathova L."/>
            <person name="Zubacova Z."/>
            <person name="Dolezal P."/>
            <person name="Malik S.B."/>
            <person name="Logsdon J.M. Jr."/>
            <person name="Henze K."/>
            <person name="Gupta A."/>
            <person name="Wang C.C."/>
            <person name="Dunne R.L."/>
            <person name="Upcroft J.A."/>
            <person name="Upcroft P."/>
            <person name="White O."/>
            <person name="Salzberg S.L."/>
            <person name="Tang P."/>
            <person name="Chiu C.-H."/>
            <person name="Lee Y.-S."/>
            <person name="Embley T.M."/>
            <person name="Coombs G.H."/>
            <person name="Mottram J.C."/>
            <person name="Tachezy J."/>
            <person name="Fraser-Liggett C.M."/>
            <person name="Johnson P.J."/>
        </authorList>
    </citation>
    <scope>NUCLEOTIDE SEQUENCE [LARGE SCALE GENOMIC DNA]</scope>
    <source>
        <strain evidence="8">G3</strain>
    </source>
</reference>
<dbReference type="SUPFAM" id="SSF48371">
    <property type="entry name" value="ARM repeat"/>
    <property type="match status" value="1"/>
</dbReference>
<comment type="subcellular location">
    <subcellularLocation>
        <location evidence="1">Nucleus</location>
    </subcellularLocation>
</comment>
<dbReference type="EMBL" id="DS113230">
    <property type="protein sequence ID" value="EAY17443.1"/>
    <property type="molecule type" value="Genomic_DNA"/>
</dbReference>
<evidence type="ECO:0000256" key="2">
    <source>
        <dbReference type="ARBA" id="ARBA00006856"/>
    </source>
</evidence>
<feature type="region of interest" description="Disordered" evidence="6">
    <location>
        <begin position="493"/>
        <end position="583"/>
    </location>
</feature>
<dbReference type="GO" id="GO:0003723">
    <property type="term" value="F:RNA binding"/>
    <property type="evidence" value="ECO:0000318"/>
    <property type="project" value="GO_Central"/>
</dbReference>
<dbReference type="STRING" id="5722.A2DQ16"/>
<dbReference type="GO" id="GO:0000398">
    <property type="term" value="P:mRNA splicing, via spliceosome"/>
    <property type="evidence" value="ECO:0000318"/>
    <property type="project" value="GO_Central"/>
</dbReference>
<dbReference type="PANTHER" id="PTHR18034:SF3">
    <property type="entry name" value="PRE-MRNA-SPLICING FACTOR CWC22 HOMOLOG"/>
    <property type="match status" value="1"/>
</dbReference>
<keyword evidence="4" id="KW-0508">mRNA splicing</keyword>
<reference evidence="8" key="1">
    <citation type="submission" date="2006-10" db="EMBL/GenBank/DDBJ databases">
        <authorList>
            <person name="Amadeo P."/>
            <person name="Zhao Q."/>
            <person name="Wortman J."/>
            <person name="Fraser-Liggett C."/>
            <person name="Carlton J."/>
        </authorList>
    </citation>
    <scope>NUCLEOTIDE SEQUENCE</scope>
    <source>
        <strain evidence="8">G3</strain>
    </source>
</reference>
<name>A2DQ16_TRIV3</name>
<proteinExistence type="inferred from homology"/>
<evidence type="ECO:0000256" key="1">
    <source>
        <dbReference type="ARBA" id="ARBA00004123"/>
    </source>
</evidence>
<accession>A2DQ16</accession>
<dbReference type="InterPro" id="IPR003891">
    <property type="entry name" value="Initiation_fac_eIF4g_MI"/>
</dbReference>
<dbReference type="SMR" id="A2DQ16"/>
<dbReference type="VEuPathDB" id="TrichDB:TVAGG3_0384630"/>
<dbReference type="AlphaFoldDB" id="A2DQ16"/>
<dbReference type="InterPro" id="IPR050781">
    <property type="entry name" value="CWC22_splicing_factor"/>
</dbReference>
<dbReference type="KEGG" id="tva:4775458"/>
<feature type="domain" description="MI" evidence="7">
    <location>
        <begin position="264"/>
        <end position="397"/>
    </location>
</feature>
<evidence type="ECO:0000313" key="8">
    <source>
        <dbReference type="EMBL" id="EAY17443.1"/>
    </source>
</evidence>
<comment type="similarity">
    <text evidence="2">Belongs to the CWC22 family.</text>
</comment>
<dbReference type="InParanoid" id="A2DQ16"/>
<dbReference type="GO" id="GO:0071013">
    <property type="term" value="C:catalytic step 2 spliceosome"/>
    <property type="evidence" value="ECO:0000318"/>
    <property type="project" value="GO_Central"/>
</dbReference>
<keyword evidence="9" id="KW-1185">Reference proteome</keyword>
<evidence type="ECO:0000259" key="7">
    <source>
        <dbReference type="PROSITE" id="PS51366"/>
    </source>
</evidence>
<gene>
    <name evidence="8" type="ORF">TVAG_493850</name>
</gene>
<feature type="compositionally biased region" description="Basic and acidic residues" evidence="6">
    <location>
        <begin position="502"/>
        <end position="549"/>
    </location>
</feature>
<organism evidence="8 9">
    <name type="scientific">Trichomonas vaginalis (strain ATCC PRA-98 / G3)</name>
    <dbReference type="NCBI Taxonomy" id="412133"/>
    <lineage>
        <taxon>Eukaryota</taxon>
        <taxon>Metamonada</taxon>
        <taxon>Parabasalia</taxon>
        <taxon>Trichomonadida</taxon>
        <taxon>Trichomonadidae</taxon>
        <taxon>Trichomonas</taxon>
    </lineage>
</organism>
<evidence type="ECO:0000256" key="6">
    <source>
        <dbReference type="SAM" id="MobiDB-lite"/>
    </source>
</evidence>
<feature type="region of interest" description="Disordered" evidence="6">
    <location>
        <begin position="220"/>
        <end position="248"/>
    </location>
</feature>
<sequence>MVASSLLAIIHSKLPAVSYNVLNYVSYKFNNSMKKNDENGIICASIFFTSLYRFYIISPNIIFSLLLGLLGFKNKYMPIVIEILRLCAPILDQEIPNEFTNIFTQIIRMADPKYDTEIQKLTRWRAQGWAGRVYSKDYYSYSRIPYRLNALEEYGDPLNDFLIEEITEDPTSNLYKGYDYEAFDRAHDTYSTQIENIVGSVIDDNFEENQQIVQENLENQEPIQPETIETEDKHEEDVVEEEQHEDDSTQVAISENKQKTANLEFQKTIYLTITSTATGSEAAHKLIKILNEDDKVFTRSKDMEKKTLIKPHKQILIETLIEYIGHSKTFDRNLASIPRYLMNAHPDTQNLIEENFRRIYNNCESYKESQIINLARLFAYLLAHDSISWGILSIIRLTAEDTNTEQRLMIRYLIEELAKGPAEMSSTSWLVNKLKEPEIEAATSGIFLTDTIEHAEIVTQFFSVINLEYLVEGVKAKIAMMMAQPQPNIMLLENDTDYSSGSEEKDLQNNVEEKENPEQNDEETKLRNILLEQKRAVDERKQKILKESESSDSSSASGSDEEAAKRRRKHRHHHHRHHHRHHH</sequence>
<dbReference type="RefSeq" id="XP_001329578.1">
    <property type="nucleotide sequence ID" value="XM_001329543.1"/>
</dbReference>
<evidence type="ECO:0000256" key="3">
    <source>
        <dbReference type="ARBA" id="ARBA00022664"/>
    </source>
</evidence>
<evidence type="ECO:0000256" key="5">
    <source>
        <dbReference type="ARBA" id="ARBA00023242"/>
    </source>
</evidence>
<keyword evidence="3" id="KW-0507">mRNA processing</keyword>